<organism evidence="2 3">
    <name type="scientific">Massarina eburnea CBS 473.64</name>
    <dbReference type="NCBI Taxonomy" id="1395130"/>
    <lineage>
        <taxon>Eukaryota</taxon>
        <taxon>Fungi</taxon>
        <taxon>Dikarya</taxon>
        <taxon>Ascomycota</taxon>
        <taxon>Pezizomycotina</taxon>
        <taxon>Dothideomycetes</taxon>
        <taxon>Pleosporomycetidae</taxon>
        <taxon>Pleosporales</taxon>
        <taxon>Massarineae</taxon>
        <taxon>Massarinaceae</taxon>
        <taxon>Massarina</taxon>
    </lineage>
</organism>
<keyword evidence="3" id="KW-1185">Reference proteome</keyword>
<evidence type="ECO:0000256" key="1">
    <source>
        <dbReference type="SAM" id="MobiDB-lite"/>
    </source>
</evidence>
<proteinExistence type="predicted"/>
<evidence type="ECO:0000313" key="2">
    <source>
        <dbReference type="EMBL" id="KAF2637996.1"/>
    </source>
</evidence>
<dbReference type="Proteomes" id="UP000799753">
    <property type="component" value="Unassembled WGS sequence"/>
</dbReference>
<reference evidence="2" key="1">
    <citation type="journal article" date="2020" name="Stud. Mycol.">
        <title>101 Dothideomycetes genomes: a test case for predicting lifestyles and emergence of pathogens.</title>
        <authorList>
            <person name="Haridas S."/>
            <person name="Albert R."/>
            <person name="Binder M."/>
            <person name="Bloem J."/>
            <person name="Labutti K."/>
            <person name="Salamov A."/>
            <person name="Andreopoulos B."/>
            <person name="Baker S."/>
            <person name="Barry K."/>
            <person name="Bills G."/>
            <person name="Bluhm B."/>
            <person name="Cannon C."/>
            <person name="Castanera R."/>
            <person name="Culley D."/>
            <person name="Daum C."/>
            <person name="Ezra D."/>
            <person name="Gonzalez J."/>
            <person name="Henrissat B."/>
            <person name="Kuo A."/>
            <person name="Liang C."/>
            <person name="Lipzen A."/>
            <person name="Lutzoni F."/>
            <person name="Magnuson J."/>
            <person name="Mondo S."/>
            <person name="Nolan M."/>
            <person name="Ohm R."/>
            <person name="Pangilinan J."/>
            <person name="Park H.-J."/>
            <person name="Ramirez L."/>
            <person name="Alfaro M."/>
            <person name="Sun H."/>
            <person name="Tritt A."/>
            <person name="Yoshinaga Y."/>
            <person name="Zwiers L.-H."/>
            <person name="Turgeon B."/>
            <person name="Goodwin S."/>
            <person name="Spatafora J."/>
            <person name="Crous P."/>
            <person name="Grigoriev I."/>
        </authorList>
    </citation>
    <scope>NUCLEOTIDE SEQUENCE</scope>
    <source>
        <strain evidence="2">CBS 473.64</strain>
    </source>
</reference>
<feature type="region of interest" description="Disordered" evidence="1">
    <location>
        <begin position="1"/>
        <end position="73"/>
    </location>
</feature>
<accession>A0A6A6RRB5</accession>
<dbReference type="EMBL" id="MU006791">
    <property type="protein sequence ID" value="KAF2637996.1"/>
    <property type="molecule type" value="Genomic_DNA"/>
</dbReference>
<gene>
    <name evidence="2" type="ORF">P280DRAFT_471651</name>
</gene>
<protein>
    <submittedName>
        <fullName evidence="2">Uncharacterized protein</fullName>
    </submittedName>
</protein>
<evidence type="ECO:0000313" key="3">
    <source>
        <dbReference type="Proteomes" id="UP000799753"/>
    </source>
</evidence>
<name>A0A6A6RRB5_9PLEO</name>
<dbReference type="AlphaFoldDB" id="A0A6A6RRB5"/>
<sequence length="73" mass="8267">MLQLGTYITYPPSPPHRPRAVENSASQGRSETTKRDFPPKHTPTTPTYIQEPQRKSMHCINHDDPAGNSRSRP</sequence>